<organism evidence="1 2">
    <name type="scientific">Aspergillus terreus</name>
    <dbReference type="NCBI Taxonomy" id="33178"/>
    <lineage>
        <taxon>Eukaryota</taxon>
        <taxon>Fungi</taxon>
        <taxon>Dikarya</taxon>
        <taxon>Ascomycota</taxon>
        <taxon>Pezizomycotina</taxon>
        <taxon>Eurotiomycetes</taxon>
        <taxon>Eurotiomycetidae</taxon>
        <taxon>Eurotiales</taxon>
        <taxon>Aspergillaceae</taxon>
        <taxon>Aspergillus</taxon>
        <taxon>Aspergillus subgen. Circumdati</taxon>
    </lineage>
</organism>
<dbReference type="SFLD" id="SFLDS00036">
    <property type="entry name" value="Aromatic_Prenyltransferase"/>
    <property type="match status" value="1"/>
</dbReference>
<proteinExistence type="predicted"/>
<evidence type="ECO:0000313" key="1">
    <source>
        <dbReference type="EMBL" id="GFF14626.1"/>
    </source>
</evidence>
<dbReference type="NCBIfam" id="TIGR03429">
    <property type="entry name" value="arom_pren_DMATS"/>
    <property type="match status" value="1"/>
</dbReference>
<keyword evidence="2" id="KW-1185">Reference proteome</keyword>
<reference evidence="1 2" key="1">
    <citation type="submission" date="2020-01" db="EMBL/GenBank/DDBJ databases">
        <title>Aspergillus terreus IFO 6365 whole genome shotgun sequence.</title>
        <authorList>
            <person name="Kanamasa S."/>
            <person name="Takahashi H."/>
        </authorList>
    </citation>
    <scope>NUCLEOTIDE SEQUENCE [LARGE SCALE GENOMIC DNA]</scope>
    <source>
        <strain evidence="1 2">IFO 6365</strain>
    </source>
</reference>
<gene>
    <name evidence="1" type="ORF">ATEIFO6365_0003069200</name>
</gene>
<dbReference type="AlphaFoldDB" id="A0A5M3YX58"/>
<protein>
    <submittedName>
        <fullName evidence="1">Uncharacterized protein</fullName>
    </submittedName>
</protein>
<dbReference type="VEuPathDB" id="FungiDB:ATEG_00702"/>
<dbReference type="InterPro" id="IPR033964">
    <property type="entry name" value="ABBA"/>
</dbReference>
<dbReference type="CDD" id="cd13929">
    <property type="entry name" value="PT-DMATS_CymD"/>
    <property type="match status" value="1"/>
</dbReference>
<name>A0A5M3YX58_ASPTE</name>
<dbReference type="InterPro" id="IPR017795">
    <property type="entry name" value="ABBA_NscD-like"/>
</dbReference>
<dbReference type="EMBL" id="BLJY01000003">
    <property type="protein sequence ID" value="GFF14626.1"/>
    <property type="molecule type" value="Genomic_DNA"/>
</dbReference>
<dbReference type="GO" id="GO:0009820">
    <property type="term" value="P:alkaloid metabolic process"/>
    <property type="evidence" value="ECO:0007669"/>
    <property type="project" value="InterPro"/>
</dbReference>
<dbReference type="Proteomes" id="UP000452235">
    <property type="component" value="Unassembled WGS sequence"/>
</dbReference>
<dbReference type="PANTHER" id="PTHR40627:SF5">
    <property type="entry name" value="INDOLE PRENYLTRANSFERASE TDIB"/>
    <property type="match status" value="1"/>
</dbReference>
<accession>A0A5M3YX58</accession>
<dbReference type="Pfam" id="PF11991">
    <property type="entry name" value="Trp_DMAT"/>
    <property type="match status" value="1"/>
</dbReference>
<dbReference type="PANTHER" id="PTHR40627">
    <property type="entry name" value="INDOLE PRENYLTRANSFERASE TDIB-RELATED"/>
    <property type="match status" value="1"/>
</dbReference>
<sequence>MTIPREHPQDTPSPSVLAFWSQHMRSVIGPLMKATGYTAAAQESNLRFLDEHIAPTLGPHPKDPHPNYVAPCAVVGTPFNPSFNVSSTGAPKVRFDYDLLPPLHRAASDDPWGERDARAVLRRLAAALGADTQWLEYFMDRLYLSPAEAQALLAIVPEEVVIPSAMVGVMFDGAQPRLKAWVPTMRRAMVEGRSSNAVALEALRGLRPLGEAIAPAVDVLEAWITSTTQDARLMLMGMDCGAPHDSRLKIYLVTPQNSWATVRDVMTMGGRLDDAPARKRVALLRTIWPYLINEPDDARVAADEHWCKPERMPQLGFSGLMYSIEIKPGRPVPEAKLYVPLFQYAESSAVAERNMEAALTLLNIEWGTSGRYRRTMEETFGKGKEYGQIFAAYTYSGRTGGYINSYVSMPIEDVPVNPLLGDYV</sequence>
<comment type="caution">
    <text evidence="1">The sequence shown here is derived from an EMBL/GenBank/DDBJ whole genome shotgun (WGS) entry which is preliminary data.</text>
</comment>
<evidence type="ECO:0000313" key="2">
    <source>
        <dbReference type="Proteomes" id="UP000452235"/>
    </source>
</evidence>
<dbReference type="OrthoDB" id="5392033at2759"/>
<dbReference type="GO" id="GO:0016765">
    <property type="term" value="F:transferase activity, transferring alkyl or aryl (other than methyl) groups"/>
    <property type="evidence" value="ECO:0007669"/>
    <property type="project" value="InterPro"/>
</dbReference>